<dbReference type="Gene3D" id="3.90.1480.20">
    <property type="entry name" value="Glycosyl transferase family 29"/>
    <property type="match status" value="1"/>
</dbReference>
<dbReference type="AlphaFoldDB" id="A0A7Y9ZHD0"/>
<organism evidence="1 2">
    <name type="scientific">Nocardioides aromaticivorans</name>
    <dbReference type="NCBI Taxonomy" id="200618"/>
    <lineage>
        <taxon>Bacteria</taxon>
        <taxon>Bacillati</taxon>
        <taxon>Actinomycetota</taxon>
        <taxon>Actinomycetes</taxon>
        <taxon>Propionibacteriales</taxon>
        <taxon>Nocardioidaceae</taxon>
        <taxon>Nocardioides</taxon>
    </lineage>
</organism>
<evidence type="ECO:0000313" key="1">
    <source>
        <dbReference type="EMBL" id="NYI45469.1"/>
    </source>
</evidence>
<evidence type="ECO:0000313" key="2">
    <source>
        <dbReference type="Proteomes" id="UP000562045"/>
    </source>
</evidence>
<comment type="caution">
    <text evidence="1">The sequence shown here is derived from an EMBL/GenBank/DDBJ whole genome shotgun (WGS) entry which is preliminary data.</text>
</comment>
<dbReference type="Proteomes" id="UP000562045">
    <property type="component" value="Unassembled WGS sequence"/>
</dbReference>
<dbReference type="RefSeq" id="WP_218864690.1">
    <property type="nucleotide sequence ID" value="NZ_JACBZM010000001.1"/>
</dbReference>
<dbReference type="InterPro" id="IPR038578">
    <property type="entry name" value="GT29-like_sf"/>
</dbReference>
<accession>A0A7Y9ZHD0</accession>
<name>A0A7Y9ZHD0_9ACTN</name>
<dbReference type="EMBL" id="JACBZM010000001">
    <property type="protein sequence ID" value="NYI45469.1"/>
    <property type="molecule type" value="Genomic_DNA"/>
</dbReference>
<proteinExistence type="predicted"/>
<reference evidence="1 2" key="1">
    <citation type="submission" date="2020-07" db="EMBL/GenBank/DDBJ databases">
        <title>Sequencing the genomes of 1000 actinobacteria strains.</title>
        <authorList>
            <person name="Klenk H.-P."/>
        </authorList>
    </citation>
    <scope>NUCLEOTIDE SEQUENCE [LARGE SCALE GENOMIC DNA]</scope>
    <source>
        <strain evidence="1 2">DSM 15131</strain>
    </source>
</reference>
<gene>
    <name evidence="1" type="ORF">BJ993_002549</name>
</gene>
<sequence>MVDPRLVPLRDLFASYARPGGPAGSGGPGAPGEVRSIAVVGNAPMVPSPARAAMIDGCDLVLRTNSFVLDQPGGDPVAGRRTSVVLWGRMVRATPSSFADYPSRLYVLLEPMRMFHRPEVWPGSWPADLGLVVARNDAVAVPLLEELGVPWREEGIAPTTGTTAAWLARVLFPEAQVHLTGLSYVADPSPERWDYQSGARGRIGPEHRISAEGALLQRWWKDGQVRFWPTDSEEEAA</sequence>
<protein>
    <submittedName>
        <fullName evidence="1">Uncharacterized protein</fullName>
    </submittedName>
</protein>